<dbReference type="InterPro" id="IPR007560">
    <property type="entry name" value="Restrct_endonuc_IV_Mrr"/>
</dbReference>
<evidence type="ECO:0000256" key="1">
    <source>
        <dbReference type="SAM" id="MobiDB-lite"/>
    </source>
</evidence>
<dbReference type="EMBL" id="MFFM01000034">
    <property type="protein sequence ID" value="OGF12123.1"/>
    <property type="molecule type" value="Genomic_DNA"/>
</dbReference>
<dbReference type="Proteomes" id="UP000177230">
    <property type="component" value="Unassembled WGS sequence"/>
</dbReference>
<comment type="caution">
    <text evidence="3">The sequence shown here is derived from an EMBL/GenBank/DDBJ whole genome shotgun (WGS) entry which is preliminary data.</text>
</comment>
<dbReference type="GO" id="GO:0004519">
    <property type="term" value="F:endonuclease activity"/>
    <property type="evidence" value="ECO:0007669"/>
    <property type="project" value="InterPro"/>
</dbReference>
<dbReference type="GO" id="GO:0003677">
    <property type="term" value="F:DNA binding"/>
    <property type="evidence" value="ECO:0007669"/>
    <property type="project" value="InterPro"/>
</dbReference>
<reference evidence="3 4" key="1">
    <citation type="journal article" date="2016" name="Nat. Commun.">
        <title>Thousands of microbial genomes shed light on interconnected biogeochemical processes in an aquifer system.</title>
        <authorList>
            <person name="Anantharaman K."/>
            <person name="Brown C.T."/>
            <person name="Hug L.A."/>
            <person name="Sharon I."/>
            <person name="Castelle C.J."/>
            <person name="Probst A.J."/>
            <person name="Thomas B.C."/>
            <person name="Singh A."/>
            <person name="Wilkins M.J."/>
            <person name="Karaoz U."/>
            <person name="Brodie E.L."/>
            <person name="Williams K.H."/>
            <person name="Hubbard S.S."/>
            <person name="Banfield J.F."/>
        </authorList>
    </citation>
    <scope>NUCLEOTIDE SEQUENCE [LARGE SCALE GENOMIC DNA]</scope>
</reference>
<name>A0A1F5RDJ2_9BACT</name>
<dbReference type="GO" id="GO:0009307">
    <property type="term" value="P:DNA restriction-modification system"/>
    <property type="evidence" value="ECO:0007669"/>
    <property type="project" value="InterPro"/>
</dbReference>
<protein>
    <recommendedName>
        <fullName evidence="2">Restriction endonuclease type IV Mrr domain-containing protein</fullName>
    </recommendedName>
</protein>
<feature type="compositionally biased region" description="Basic and acidic residues" evidence="1">
    <location>
        <begin position="52"/>
        <end position="68"/>
    </location>
</feature>
<proteinExistence type="predicted"/>
<sequence length="498" mass="59082">MHKPHITRTYGPIHFEDLDPHRFEDLVRELIYDYKDWQSIEATGRSGSDEGFDIRAYEKTETPSRENTAEDDEVSEIHPMEGNLWMIQGKREKEIGPKRVQAIVAEADIKTPPYGYILAASANFSKESYDIFREELRKKGVMEFYLWGKAELEDMLYLPKNDRLLFTFFGISLVSKRRSRVTELRAGVITKNKLYKILGDNYHFNTPILVRDLKDIKYPYKDDYTDFDKYPRWKEYIAFEHHPLGILCHCHEYYAYIDYDKKEFDFTKLFDLTTNYHVIELDPEKRRIESEKHELTLDTWNFIPNCNKGYITIDGLIKYSDILLVDSIGDISHKCAHIYVDYNKNDDPFAGYIKTFRIIGGGEEFYSDEYSRIKIFPEKHTKLPVTKIYKKKMVLLNDESYKAFQECKLDELYDMDDKYGFLKPRDVIQIYNKAQKGEKRFIQITHKYSTTIEKYLTRASQKNRSGENIKIQLGSDNKNTININVYEFQTYFPPKQQK</sequence>
<gene>
    <name evidence="3" type="ORF">A2024_03815</name>
</gene>
<evidence type="ECO:0000313" key="4">
    <source>
        <dbReference type="Proteomes" id="UP000177230"/>
    </source>
</evidence>
<accession>A0A1F5RDJ2</accession>
<dbReference type="Pfam" id="PF04471">
    <property type="entry name" value="Mrr_cat"/>
    <property type="match status" value="1"/>
</dbReference>
<evidence type="ECO:0000259" key="2">
    <source>
        <dbReference type="Pfam" id="PF04471"/>
    </source>
</evidence>
<feature type="domain" description="Restriction endonuclease type IV Mrr" evidence="2">
    <location>
        <begin position="16"/>
        <end position="134"/>
    </location>
</feature>
<organism evidence="3 4">
    <name type="scientific">Candidatus Edwardsbacteria bacterium GWF2_54_11</name>
    <dbReference type="NCBI Taxonomy" id="1817851"/>
    <lineage>
        <taxon>Bacteria</taxon>
        <taxon>Candidatus Edwardsiibacteriota</taxon>
    </lineage>
</organism>
<feature type="region of interest" description="Disordered" evidence="1">
    <location>
        <begin position="44"/>
        <end position="73"/>
    </location>
</feature>
<dbReference type="AlphaFoldDB" id="A0A1F5RDJ2"/>
<evidence type="ECO:0000313" key="3">
    <source>
        <dbReference type="EMBL" id="OGF12123.1"/>
    </source>
</evidence>